<evidence type="ECO:0000313" key="1">
    <source>
        <dbReference type="EMBL" id="AIG77129.1"/>
    </source>
</evidence>
<reference evidence="1 2" key="1">
    <citation type="journal article" date="2014" name="J. Biotechnol.">
        <title>Complete genome sequence of the actinobacterium Amycolatopsis japonica MG417-CF17(T) (=DSM 44213T) producing (S,S)-N,N'-ethylenediaminedisuccinic acid.</title>
        <authorList>
            <person name="Stegmann E."/>
            <person name="Albersmeier A."/>
            <person name="Spohn M."/>
            <person name="Gert H."/>
            <person name="Weber T."/>
            <person name="Wohlleben W."/>
            <person name="Kalinowski J."/>
            <person name="Ruckert C."/>
        </authorList>
    </citation>
    <scope>NUCLEOTIDE SEQUENCE [LARGE SCALE GENOMIC DNA]</scope>
    <source>
        <strain evidence="2">MG417-CF17 (DSM 44213)</strain>
    </source>
</reference>
<dbReference type="RefSeq" id="WP_038514426.1">
    <property type="nucleotide sequence ID" value="NZ_CP008953.1"/>
</dbReference>
<dbReference type="EMBL" id="CP008953">
    <property type="protein sequence ID" value="AIG77129.1"/>
    <property type="molecule type" value="Genomic_DNA"/>
</dbReference>
<protein>
    <submittedName>
        <fullName evidence="1">Conserved putative secreted protein</fullName>
    </submittedName>
</protein>
<name>A0A075UXN4_9PSEU</name>
<dbReference type="STRING" id="208439.AJAP_21355"/>
<dbReference type="AlphaFoldDB" id="A0A075UXN4"/>
<dbReference type="HOGENOM" id="CLU_784435_0_0_11"/>
<proteinExistence type="predicted"/>
<gene>
    <name evidence="1" type="ORF">AJAP_21355</name>
</gene>
<sequence>MIPRDCTPIGLALAAVAAVVVVVLPAPVPAVKAPVSTSVTDVWPGARIAANTVTGSPYTPLAYLDPGTSAGITRASDSLRLTLGERVLREVPLSGSPRFVLATSPDSLVWLELSDITGTGALWRSGPRGESPVLVTADTGRVVLLDSQYDLVVHEGRASWAAVRGDATEVRTVALSGGPVTTAPLPGDFALSAWPFATSAAVEQAGPSELVDLRDGRVSRVGGQNVELVDCTPSWCRVQVLRQSGTARFDLMKPDGSDRRRVGGKGIRPAFGDVVVLDRYAVVVDDDRGVLALYDTATGRMADLAAEFGTVLARGPYVWWSVGGNEALTWRVLDLRTLEASV</sequence>
<keyword evidence="2" id="KW-1185">Reference proteome</keyword>
<organism evidence="1 2">
    <name type="scientific">Amycolatopsis japonica</name>
    <dbReference type="NCBI Taxonomy" id="208439"/>
    <lineage>
        <taxon>Bacteria</taxon>
        <taxon>Bacillati</taxon>
        <taxon>Actinomycetota</taxon>
        <taxon>Actinomycetes</taxon>
        <taxon>Pseudonocardiales</taxon>
        <taxon>Pseudonocardiaceae</taxon>
        <taxon>Amycolatopsis</taxon>
        <taxon>Amycolatopsis japonica group</taxon>
    </lineage>
</organism>
<dbReference type="KEGG" id="aja:AJAP_21355"/>
<accession>A0A075UXN4</accession>
<dbReference type="Proteomes" id="UP000028492">
    <property type="component" value="Chromosome"/>
</dbReference>
<evidence type="ECO:0000313" key="2">
    <source>
        <dbReference type="Proteomes" id="UP000028492"/>
    </source>
</evidence>
<dbReference type="eggNOG" id="ENOG503410I">
    <property type="taxonomic scope" value="Bacteria"/>
</dbReference>